<feature type="transmembrane region" description="Helical" evidence="9">
    <location>
        <begin position="83"/>
        <end position="104"/>
    </location>
</feature>
<keyword evidence="9" id="KW-0812">Transmembrane</keyword>
<keyword evidence="4" id="KW-0808">Transferase</keyword>
<dbReference type="AlphaFoldDB" id="W6N788"/>
<dbReference type="PANTHER" id="PTHR43547:SF2">
    <property type="entry name" value="HYBRID SIGNAL TRANSDUCTION HISTIDINE KINASE C"/>
    <property type="match status" value="1"/>
</dbReference>
<dbReference type="PROSITE" id="PS50109">
    <property type="entry name" value="HIS_KIN"/>
    <property type="match status" value="1"/>
</dbReference>
<name>W6N788_CLOTY</name>
<dbReference type="SUPFAM" id="SSF47384">
    <property type="entry name" value="Homodimeric domain of signal transducing histidine kinase"/>
    <property type="match status" value="1"/>
</dbReference>
<feature type="transmembrane region" description="Helical" evidence="9">
    <location>
        <begin position="19"/>
        <end position="38"/>
    </location>
</feature>
<dbReference type="SMART" id="SM00388">
    <property type="entry name" value="HisKA"/>
    <property type="match status" value="1"/>
</dbReference>
<comment type="catalytic activity">
    <reaction evidence="1">
        <text>ATP + protein L-histidine = ADP + protein N-phospho-L-histidine.</text>
        <dbReference type="EC" id="2.7.13.3"/>
    </reaction>
</comment>
<comment type="caution">
    <text evidence="11">The sequence shown here is derived from an EMBL/GenBank/DDBJ whole genome shotgun (WGS) entry which is preliminary data.</text>
</comment>
<dbReference type="Pfam" id="PF00512">
    <property type="entry name" value="HisKA"/>
    <property type="match status" value="1"/>
</dbReference>
<evidence type="ECO:0000256" key="2">
    <source>
        <dbReference type="ARBA" id="ARBA00012438"/>
    </source>
</evidence>
<dbReference type="InterPro" id="IPR003594">
    <property type="entry name" value="HATPase_dom"/>
</dbReference>
<keyword evidence="3" id="KW-0597">Phosphoprotein</keyword>
<keyword evidence="5" id="KW-0547">Nucleotide-binding</keyword>
<dbReference type="PANTHER" id="PTHR43547">
    <property type="entry name" value="TWO-COMPONENT HISTIDINE KINASE"/>
    <property type="match status" value="1"/>
</dbReference>
<evidence type="ECO:0000259" key="10">
    <source>
        <dbReference type="PROSITE" id="PS50109"/>
    </source>
</evidence>
<evidence type="ECO:0000256" key="7">
    <source>
        <dbReference type="ARBA" id="ARBA00022840"/>
    </source>
</evidence>
<evidence type="ECO:0000256" key="8">
    <source>
        <dbReference type="ARBA" id="ARBA00023012"/>
    </source>
</evidence>
<dbReference type="SMART" id="SM00387">
    <property type="entry name" value="HATPase_c"/>
    <property type="match status" value="1"/>
</dbReference>
<dbReference type="GO" id="GO:0005524">
    <property type="term" value="F:ATP binding"/>
    <property type="evidence" value="ECO:0007669"/>
    <property type="project" value="UniProtKB-KW"/>
</dbReference>
<evidence type="ECO:0000256" key="5">
    <source>
        <dbReference type="ARBA" id="ARBA00022741"/>
    </source>
</evidence>
<dbReference type="SUPFAM" id="SSF55874">
    <property type="entry name" value="ATPase domain of HSP90 chaperone/DNA topoisomerase II/histidine kinase"/>
    <property type="match status" value="1"/>
</dbReference>
<dbReference type="FunFam" id="3.30.565.10:FF:000037">
    <property type="entry name" value="Hybrid sensor histidine kinase/response regulator"/>
    <property type="match status" value="1"/>
</dbReference>
<dbReference type="Gene3D" id="1.10.287.130">
    <property type="match status" value="1"/>
</dbReference>
<keyword evidence="8" id="KW-0902">Two-component regulatory system</keyword>
<keyword evidence="9" id="KW-1133">Transmembrane helix</keyword>
<feature type="transmembrane region" description="Helical" evidence="9">
    <location>
        <begin position="44"/>
        <end position="62"/>
    </location>
</feature>
<dbReference type="InterPro" id="IPR003661">
    <property type="entry name" value="HisK_dim/P_dom"/>
</dbReference>
<accession>W6N788</accession>
<evidence type="ECO:0000256" key="6">
    <source>
        <dbReference type="ARBA" id="ARBA00022777"/>
    </source>
</evidence>
<reference evidence="11 12" key="1">
    <citation type="journal article" date="2015" name="Genome Announc.">
        <title>Draft Genome Sequence of Clostridium tyrobutyricum Strain DIVETGP, Isolated from Cow's Milk for Grana Padano Production.</title>
        <authorList>
            <person name="Soggiu A."/>
            <person name="Piras C."/>
            <person name="Gaiarsa S."/>
            <person name="Sassera D."/>
            <person name="Roncada P."/>
            <person name="Bendixen E."/>
            <person name="Brasca M."/>
            <person name="Bonizzi L."/>
        </authorList>
    </citation>
    <scope>NUCLEOTIDE SEQUENCE [LARGE SCALE GENOMIC DNA]</scope>
    <source>
        <strain evidence="11 12">DIVETGP</strain>
    </source>
</reference>
<dbReference type="CDD" id="cd00082">
    <property type="entry name" value="HisKA"/>
    <property type="match status" value="1"/>
</dbReference>
<dbReference type="OrthoDB" id="9813394at2"/>
<evidence type="ECO:0000256" key="1">
    <source>
        <dbReference type="ARBA" id="ARBA00000085"/>
    </source>
</evidence>
<keyword evidence="9" id="KW-0472">Membrane</keyword>
<keyword evidence="12" id="KW-1185">Reference proteome</keyword>
<dbReference type="GeneID" id="29420638"/>
<dbReference type="EC" id="2.7.13.3" evidence="2"/>
<protein>
    <recommendedName>
        <fullName evidence="2">histidine kinase</fullName>
        <ecNumber evidence="2">2.7.13.3</ecNumber>
    </recommendedName>
</protein>
<dbReference type="InterPro" id="IPR036890">
    <property type="entry name" value="HATPase_C_sf"/>
</dbReference>
<keyword evidence="6 11" id="KW-0418">Kinase</keyword>
<dbReference type="InterPro" id="IPR036097">
    <property type="entry name" value="HisK_dim/P_sf"/>
</dbReference>
<feature type="transmembrane region" description="Helical" evidence="9">
    <location>
        <begin position="153"/>
        <end position="175"/>
    </location>
</feature>
<feature type="transmembrane region" description="Helical" evidence="9">
    <location>
        <begin position="110"/>
        <end position="141"/>
    </location>
</feature>
<dbReference type="Proteomes" id="UP000019482">
    <property type="component" value="Unassembled WGS sequence"/>
</dbReference>
<dbReference type="Pfam" id="PF02518">
    <property type="entry name" value="HATPase_c"/>
    <property type="match status" value="1"/>
</dbReference>
<proteinExistence type="predicted"/>
<gene>
    <name evidence="11" type="ORF">CTDIVETGP_2205</name>
</gene>
<dbReference type="Gene3D" id="3.30.565.10">
    <property type="entry name" value="Histidine kinase-like ATPase, C-terminal domain"/>
    <property type="match status" value="1"/>
</dbReference>
<dbReference type="GO" id="GO:0000155">
    <property type="term" value="F:phosphorelay sensor kinase activity"/>
    <property type="evidence" value="ECO:0007669"/>
    <property type="project" value="InterPro"/>
</dbReference>
<evidence type="ECO:0000256" key="3">
    <source>
        <dbReference type="ARBA" id="ARBA00022553"/>
    </source>
</evidence>
<keyword evidence="7" id="KW-0067">ATP-binding</keyword>
<dbReference type="InterPro" id="IPR005467">
    <property type="entry name" value="His_kinase_dom"/>
</dbReference>
<evidence type="ECO:0000256" key="4">
    <source>
        <dbReference type="ARBA" id="ARBA00022679"/>
    </source>
</evidence>
<dbReference type="EMBL" id="CBXI010000040">
    <property type="protein sequence ID" value="CDL92135.1"/>
    <property type="molecule type" value="Genomic_DNA"/>
</dbReference>
<evidence type="ECO:0000313" key="11">
    <source>
        <dbReference type="EMBL" id="CDL92135.1"/>
    </source>
</evidence>
<dbReference type="PRINTS" id="PR00344">
    <property type="entry name" value="BCTRLSENSOR"/>
</dbReference>
<organism evidence="11 12">
    <name type="scientific">Clostridium tyrobutyricum DIVETGP</name>
    <dbReference type="NCBI Taxonomy" id="1408889"/>
    <lineage>
        <taxon>Bacteria</taxon>
        <taxon>Bacillati</taxon>
        <taxon>Bacillota</taxon>
        <taxon>Clostridia</taxon>
        <taxon>Eubacteriales</taxon>
        <taxon>Clostridiaceae</taxon>
        <taxon>Clostridium</taxon>
    </lineage>
</organism>
<feature type="domain" description="Histidine kinase" evidence="10">
    <location>
        <begin position="233"/>
        <end position="455"/>
    </location>
</feature>
<evidence type="ECO:0000256" key="9">
    <source>
        <dbReference type="SAM" id="Phobius"/>
    </source>
</evidence>
<dbReference type="RefSeq" id="WP_017895054.1">
    <property type="nucleotide sequence ID" value="NZ_CBXI010000040.1"/>
</dbReference>
<sequence>MNNVMAVSKGRKDIHSTIFIVKVILLFFSVVGYFESYAIRGNTFIQKFGSIFCGPLILYGLWRILPAGFSKYNKNNNAKMFQMVDNIIFMYITAFLIITSSHEFNVYKVLFLVIIITSFIQFGMNFGISIGIIASIIILIVDIYKIHYNLELYIANDVTLIIIYFLISYIIGSYVRNQTEISLINEKKLEQLQNIIENESKHKVAMQDMLNKYKKNADNYKKAEDRNVEFISNVIHDLKTPLNVIFSALQVLKMPDHLGDKELLHKNKKYIKVMKQNCYRLTKLINNLLDVTKLQTGYLKLNNHNRNIVSVVEDTVTSVVPYIESKGISITFDTDVEEKIMAIDCDKIERIILNILSNSIKFTKQNGSIFVNIEDKSNFVFITIEDNGIGIPEDKLNMVFRRFNQVDSKYRGCCEGSGIGLYLVKSFVELHRGKIYVESQYGFGTKFTIELPVLKLDEKVCEGSEDIHNCGSNKDKVNIEFSDIPIEM</sequence>
<dbReference type="InterPro" id="IPR004358">
    <property type="entry name" value="Sig_transdc_His_kin-like_C"/>
</dbReference>
<evidence type="ECO:0000313" key="12">
    <source>
        <dbReference type="Proteomes" id="UP000019482"/>
    </source>
</evidence>